<accession>A0AAQ3QST2</accession>
<dbReference type="PANTHER" id="PTHR32227">
    <property type="entry name" value="GLUCAN ENDO-1,3-BETA-GLUCOSIDASE BG1-RELATED-RELATED"/>
    <property type="match status" value="1"/>
</dbReference>
<evidence type="ECO:0000256" key="8">
    <source>
        <dbReference type="ARBA" id="ARBA00022801"/>
    </source>
</evidence>
<keyword evidence="14 16" id="KW-0326">Glycosidase</keyword>
<evidence type="ECO:0000256" key="11">
    <source>
        <dbReference type="ARBA" id="ARBA00023157"/>
    </source>
</evidence>
<evidence type="ECO:0000256" key="4">
    <source>
        <dbReference type="ARBA" id="ARBA00012780"/>
    </source>
</evidence>
<dbReference type="GO" id="GO:0042973">
    <property type="term" value="F:glucan endo-1,3-beta-D-glucosidase activity"/>
    <property type="evidence" value="ECO:0007669"/>
    <property type="project" value="UniProtKB-EC"/>
</dbReference>
<evidence type="ECO:0000256" key="2">
    <source>
        <dbReference type="ARBA" id="ARBA00004609"/>
    </source>
</evidence>
<keyword evidence="7 17" id="KW-0732">Signal</keyword>
<dbReference type="SMART" id="SM00768">
    <property type="entry name" value="X8"/>
    <property type="match status" value="1"/>
</dbReference>
<dbReference type="Pfam" id="PF07983">
    <property type="entry name" value="X8"/>
    <property type="match status" value="1"/>
</dbReference>
<dbReference type="InterPro" id="IPR044965">
    <property type="entry name" value="Glyco_hydro_17_plant"/>
</dbReference>
<proteinExistence type="inferred from homology"/>
<feature type="domain" description="X8" evidence="18">
    <location>
        <begin position="366"/>
        <end position="449"/>
    </location>
</feature>
<evidence type="ECO:0000256" key="15">
    <source>
        <dbReference type="RuleBase" id="RU004335"/>
    </source>
</evidence>
<keyword evidence="8 16" id="KW-0378">Hydrolase</keyword>
<dbReference type="AlphaFoldDB" id="A0AAQ3QST2"/>
<dbReference type="FunFam" id="1.20.58.1040:FF:000002">
    <property type="entry name" value="Glucan endo-1,3-beta-glucosidase 8"/>
    <property type="match status" value="1"/>
</dbReference>
<evidence type="ECO:0000256" key="9">
    <source>
        <dbReference type="ARBA" id="ARBA00022821"/>
    </source>
</evidence>
<evidence type="ECO:0000313" key="20">
    <source>
        <dbReference type="Proteomes" id="UP001327560"/>
    </source>
</evidence>
<organism evidence="19 20">
    <name type="scientific">Canna indica</name>
    <name type="common">Indian-shot</name>
    <dbReference type="NCBI Taxonomy" id="4628"/>
    <lineage>
        <taxon>Eukaryota</taxon>
        <taxon>Viridiplantae</taxon>
        <taxon>Streptophyta</taxon>
        <taxon>Embryophyta</taxon>
        <taxon>Tracheophyta</taxon>
        <taxon>Spermatophyta</taxon>
        <taxon>Magnoliopsida</taxon>
        <taxon>Liliopsida</taxon>
        <taxon>Zingiberales</taxon>
        <taxon>Cannaceae</taxon>
        <taxon>Canna</taxon>
    </lineage>
</organism>
<evidence type="ECO:0000256" key="1">
    <source>
        <dbReference type="ARBA" id="ARBA00000382"/>
    </source>
</evidence>
<keyword evidence="11" id="KW-1015">Disulfide bond</keyword>
<dbReference type="InterPro" id="IPR000490">
    <property type="entry name" value="Glyco_hydro_17"/>
</dbReference>
<evidence type="ECO:0000256" key="14">
    <source>
        <dbReference type="ARBA" id="ARBA00023295"/>
    </source>
</evidence>
<dbReference type="Proteomes" id="UP001327560">
    <property type="component" value="Chromosome 9"/>
</dbReference>
<evidence type="ECO:0000256" key="13">
    <source>
        <dbReference type="ARBA" id="ARBA00023288"/>
    </source>
</evidence>
<keyword evidence="9" id="KW-0611">Plant defense</keyword>
<comment type="similarity">
    <text evidence="3 15">Belongs to the glycosyl hydrolase 17 family.</text>
</comment>
<keyword evidence="13" id="KW-0449">Lipoprotein</keyword>
<evidence type="ECO:0000256" key="17">
    <source>
        <dbReference type="SAM" id="SignalP"/>
    </source>
</evidence>
<dbReference type="FunFam" id="3.20.20.80:FF:000008">
    <property type="entry name" value="Glucan endo-1,3-beta-glucosidase 5"/>
    <property type="match status" value="1"/>
</dbReference>
<evidence type="ECO:0000256" key="6">
    <source>
        <dbReference type="ARBA" id="ARBA00022622"/>
    </source>
</evidence>
<evidence type="ECO:0000259" key="18">
    <source>
        <dbReference type="SMART" id="SM00768"/>
    </source>
</evidence>
<feature type="signal peptide" evidence="17">
    <location>
        <begin position="1"/>
        <end position="18"/>
    </location>
</feature>
<feature type="chain" id="PRO_5042880801" description="glucan endo-1,3-beta-D-glucosidase" evidence="17">
    <location>
        <begin position="19"/>
        <end position="487"/>
    </location>
</feature>
<dbReference type="InterPro" id="IPR017853">
    <property type="entry name" value="GH"/>
</dbReference>
<evidence type="ECO:0000313" key="19">
    <source>
        <dbReference type="EMBL" id="WOL19230.1"/>
    </source>
</evidence>
<dbReference type="GO" id="GO:0006952">
    <property type="term" value="P:defense response"/>
    <property type="evidence" value="ECO:0007669"/>
    <property type="project" value="UniProtKB-KW"/>
</dbReference>
<dbReference type="EMBL" id="CP136898">
    <property type="protein sequence ID" value="WOL19230.1"/>
    <property type="molecule type" value="Genomic_DNA"/>
</dbReference>
<sequence>MRATRLLFFSFVFMVVAASEGEAVGVNWGRLATHRLPPKKVVRMLVDNGFDKVKLFDADPDALAALAGTDVEVMVGIPNYMLEQLSKGHSRAADWVDENVTSWMYTDGVRIKYVAVGNEPLLHTYAGKYARATVRALKSIQKALTDAGKSHVKAVVPLNAGIYDSPGPHPVPSAGDFRPDTRDLVLEIADLLAESGAPFVVNIHPFLSAHADAHFPLDFALFAGAKNPIKDGESIYTNVLDASLDTLIWSLRKAGHAGMPVVVGETGWPTDGDKNANKKLAKAFNQGLLRHAVSGAGTPARRNSSLEVFLFSLFDEDAKSVDPGSFERHWGIFAYDGRAKYELDLSGRGEEKELASAKGVDYLQSRWCILDPEAEDLTDLPASIDYACTYSDCTALGYGSSCNHLDLHGNASYAFNMYYQVKNQESGGCIFSDLGVITEEDPSDGECRFPVMIAYTSGEGTRREMLDLAVPVVGGLWTLLFLLMRVM</sequence>
<dbReference type="GO" id="GO:0005975">
    <property type="term" value="P:carbohydrate metabolic process"/>
    <property type="evidence" value="ECO:0007669"/>
    <property type="project" value="InterPro"/>
</dbReference>
<evidence type="ECO:0000256" key="3">
    <source>
        <dbReference type="ARBA" id="ARBA00008773"/>
    </source>
</evidence>
<dbReference type="InterPro" id="IPR012946">
    <property type="entry name" value="X8"/>
</dbReference>
<evidence type="ECO:0000256" key="10">
    <source>
        <dbReference type="ARBA" id="ARBA00023136"/>
    </source>
</evidence>
<keyword evidence="10" id="KW-0472">Membrane</keyword>
<gene>
    <name evidence="19" type="ORF">Cni_G28028</name>
</gene>
<name>A0AAQ3QST2_9LILI</name>
<dbReference type="EC" id="3.2.1.39" evidence="4"/>
<dbReference type="SUPFAM" id="SSF51445">
    <property type="entry name" value="(Trans)glycosidases"/>
    <property type="match status" value="1"/>
</dbReference>
<evidence type="ECO:0000256" key="5">
    <source>
        <dbReference type="ARBA" id="ARBA00022475"/>
    </source>
</evidence>
<keyword evidence="5" id="KW-1003">Cell membrane</keyword>
<keyword evidence="6" id="KW-0336">GPI-anchor</keyword>
<dbReference type="Pfam" id="PF00332">
    <property type="entry name" value="Glyco_hydro_17"/>
    <property type="match status" value="1"/>
</dbReference>
<comment type="catalytic activity">
    <reaction evidence="1">
        <text>Hydrolysis of (1-&gt;3)-beta-D-glucosidic linkages in (1-&gt;3)-beta-D-glucans.</text>
        <dbReference type="EC" id="3.2.1.39"/>
    </reaction>
</comment>
<evidence type="ECO:0000256" key="12">
    <source>
        <dbReference type="ARBA" id="ARBA00023180"/>
    </source>
</evidence>
<protein>
    <recommendedName>
        <fullName evidence="4">glucan endo-1,3-beta-D-glucosidase</fullName>
        <ecNumber evidence="4">3.2.1.39</ecNumber>
    </recommendedName>
</protein>
<reference evidence="19 20" key="1">
    <citation type="submission" date="2023-10" db="EMBL/GenBank/DDBJ databases">
        <title>Chromosome-scale genome assembly provides insights into flower coloration mechanisms of Canna indica.</title>
        <authorList>
            <person name="Li C."/>
        </authorList>
    </citation>
    <scope>NUCLEOTIDE SEQUENCE [LARGE SCALE GENOMIC DNA]</scope>
    <source>
        <tissue evidence="19">Flower</tissue>
    </source>
</reference>
<evidence type="ECO:0000256" key="7">
    <source>
        <dbReference type="ARBA" id="ARBA00022729"/>
    </source>
</evidence>
<keyword evidence="12" id="KW-0325">Glycoprotein</keyword>
<comment type="subcellular location">
    <subcellularLocation>
        <location evidence="2">Cell membrane</location>
        <topology evidence="2">Lipid-anchor</topology>
        <topology evidence="2">GPI-anchor</topology>
    </subcellularLocation>
</comment>
<evidence type="ECO:0000256" key="16">
    <source>
        <dbReference type="RuleBase" id="RU004336"/>
    </source>
</evidence>
<keyword evidence="20" id="KW-1185">Reference proteome</keyword>
<dbReference type="Gene3D" id="3.20.20.80">
    <property type="entry name" value="Glycosidases"/>
    <property type="match status" value="1"/>
</dbReference>
<dbReference type="Gene3D" id="1.20.58.1040">
    <property type="match status" value="1"/>
</dbReference>
<dbReference type="PROSITE" id="PS00587">
    <property type="entry name" value="GLYCOSYL_HYDROL_F17"/>
    <property type="match status" value="1"/>
</dbReference>
<dbReference type="GO" id="GO:0005886">
    <property type="term" value="C:plasma membrane"/>
    <property type="evidence" value="ECO:0007669"/>
    <property type="project" value="UniProtKB-SubCell"/>
</dbReference>
<dbReference type="GO" id="GO:0098552">
    <property type="term" value="C:side of membrane"/>
    <property type="evidence" value="ECO:0007669"/>
    <property type="project" value="UniProtKB-KW"/>
</dbReference>